<dbReference type="GO" id="GO:0046872">
    <property type="term" value="F:metal ion binding"/>
    <property type="evidence" value="ECO:0007669"/>
    <property type="project" value="UniProtKB-KW"/>
</dbReference>
<comment type="cofactor">
    <cofactor evidence="5">
        <name>Mg(2+)</name>
        <dbReference type="ChEBI" id="CHEBI:18420"/>
    </cofactor>
</comment>
<dbReference type="InterPro" id="IPR037171">
    <property type="entry name" value="NagB/RpiA_transferase-like"/>
</dbReference>
<proteinExistence type="inferred from homology"/>
<organism evidence="6 7">
    <name type="scientific">Salinarimonas soli</name>
    <dbReference type="NCBI Taxonomy" id="1638099"/>
    <lineage>
        <taxon>Bacteria</taxon>
        <taxon>Pseudomonadati</taxon>
        <taxon>Pseudomonadota</taxon>
        <taxon>Alphaproteobacteria</taxon>
        <taxon>Hyphomicrobiales</taxon>
        <taxon>Salinarimonadaceae</taxon>
        <taxon>Salinarimonas</taxon>
    </lineage>
</organism>
<keyword evidence="3 4" id="KW-0067">ATP-binding</keyword>
<keyword evidence="5" id="KW-0479">Metal-binding</keyword>
<dbReference type="PIRSF" id="PIRSF006806">
    <property type="entry name" value="FTHF_cligase"/>
    <property type="match status" value="1"/>
</dbReference>
<name>A0A5B2V8C5_9HYPH</name>
<dbReference type="GO" id="GO:0030272">
    <property type="term" value="F:5-formyltetrahydrofolate cyclo-ligase activity"/>
    <property type="evidence" value="ECO:0007669"/>
    <property type="project" value="UniProtKB-EC"/>
</dbReference>
<dbReference type="AlphaFoldDB" id="A0A5B2V8C5"/>
<sequence>MTDPSTAAAKSALRREALARRDALAPDVRADASRAIADRVLSRRDLLGAGPVGAYWPVRSEVDTRPLIEALAGHGTPVALARIHHPDLSWRLWRPGDALIKGAFGVGEPLPDAPACSPAALLVPLAAFDRRGGRLGYGKGHFDRSIAALSDVHPVLAIGLAFGVQEMAEIPLEPHDRRLDWVVTEREIIRTGI</sequence>
<evidence type="ECO:0000313" key="6">
    <source>
        <dbReference type="EMBL" id="KAA2235743.1"/>
    </source>
</evidence>
<comment type="catalytic activity">
    <reaction evidence="5">
        <text>(6S)-5-formyl-5,6,7,8-tetrahydrofolate + ATP = (6R)-5,10-methenyltetrahydrofolate + ADP + phosphate</text>
        <dbReference type="Rhea" id="RHEA:10488"/>
        <dbReference type="ChEBI" id="CHEBI:30616"/>
        <dbReference type="ChEBI" id="CHEBI:43474"/>
        <dbReference type="ChEBI" id="CHEBI:57455"/>
        <dbReference type="ChEBI" id="CHEBI:57457"/>
        <dbReference type="ChEBI" id="CHEBI:456216"/>
        <dbReference type="EC" id="6.3.3.2"/>
    </reaction>
</comment>
<evidence type="ECO:0000256" key="5">
    <source>
        <dbReference type="RuleBase" id="RU361279"/>
    </source>
</evidence>
<protein>
    <recommendedName>
        <fullName evidence="5">5-formyltetrahydrofolate cyclo-ligase</fullName>
        <ecNumber evidence="5">6.3.3.2</ecNumber>
    </recommendedName>
</protein>
<comment type="similarity">
    <text evidence="1 5">Belongs to the 5-formyltetrahydrofolate cyclo-ligase family.</text>
</comment>
<reference evidence="6 7" key="2">
    <citation type="submission" date="2019-09" db="EMBL/GenBank/DDBJ databases">
        <authorList>
            <person name="Jin C."/>
        </authorList>
    </citation>
    <scope>NUCLEOTIDE SEQUENCE [LARGE SCALE GENOMIC DNA]</scope>
    <source>
        <strain evidence="6 7">BN140002</strain>
    </source>
</reference>
<accession>A0A5B2V8C5</accession>
<dbReference type="InterPro" id="IPR024185">
    <property type="entry name" value="FTHF_cligase-like_sf"/>
</dbReference>
<evidence type="ECO:0000256" key="1">
    <source>
        <dbReference type="ARBA" id="ARBA00010638"/>
    </source>
</evidence>
<keyword evidence="5" id="KW-0460">Magnesium</keyword>
<evidence type="ECO:0000313" key="7">
    <source>
        <dbReference type="Proteomes" id="UP000323142"/>
    </source>
</evidence>
<dbReference type="GO" id="GO:0005524">
    <property type="term" value="F:ATP binding"/>
    <property type="evidence" value="ECO:0007669"/>
    <property type="project" value="UniProtKB-KW"/>
</dbReference>
<comment type="caution">
    <text evidence="6">The sequence shown here is derived from an EMBL/GenBank/DDBJ whole genome shotgun (WGS) entry which is preliminary data.</text>
</comment>
<dbReference type="OrthoDB" id="9801938at2"/>
<gene>
    <name evidence="6" type="ORF">F0L46_18120</name>
</gene>
<evidence type="ECO:0000256" key="4">
    <source>
        <dbReference type="PIRSR" id="PIRSR006806-1"/>
    </source>
</evidence>
<reference evidence="6 7" key="1">
    <citation type="submission" date="2019-09" db="EMBL/GenBank/DDBJ databases">
        <title>Salinarimonas rosea gen. nov., sp. nov., a new member of the a-2 subgroup of the Proteobacteria.</title>
        <authorList>
            <person name="Liu J."/>
        </authorList>
    </citation>
    <scope>NUCLEOTIDE SEQUENCE [LARGE SCALE GENOMIC DNA]</scope>
    <source>
        <strain evidence="6 7">BN140002</strain>
    </source>
</reference>
<dbReference type="GO" id="GO:0035999">
    <property type="term" value="P:tetrahydrofolate interconversion"/>
    <property type="evidence" value="ECO:0007669"/>
    <property type="project" value="TreeGrafter"/>
</dbReference>
<dbReference type="Proteomes" id="UP000323142">
    <property type="component" value="Unassembled WGS sequence"/>
</dbReference>
<dbReference type="NCBIfam" id="TIGR02727">
    <property type="entry name" value="MTHFS_bact"/>
    <property type="match status" value="1"/>
</dbReference>
<dbReference type="RefSeq" id="WP_149820130.1">
    <property type="nucleotide sequence ID" value="NZ_VUOA01000033.1"/>
</dbReference>
<keyword evidence="2 4" id="KW-0547">Nucleotide-binding</keyword>
<keyword evidence="7" id="KW-1185">Reference proteome</keyword>
<dbReference type="Gene3D" id="3.40.50.10420">
    <property type="entry name" value="NagB/RpiA/CoA transferase-like"/>
    <property type="match status" value="1"/>
</dbReference>
<feature type="binding site" evidence="4">
    <location>
        <position position="61"/>
    </location>
    <ligand>
        <name>substrate</name>
    </ligand>
</feature>
<dbReference type="PANTHER" id="PTHR23407:SF1">
    <property type="entry name" value="5-FORMYLTETRAHYDROFOLATE CYCLO-LIGASE"/>
    <property type="match status" value="1"/>
</dbReference>
<keyword evidence="6" id="KW-0436">Ligase</keyword>
<feature type="binding site" evidence="4">
    <location>
        <begin position="10"/>
        <end position="14"/>
    </location>
    <ligand>
        <name>ATP</name>
        <dbReference type="ChEBI" id="CHEBI:30616"/>
    </ligand>
</feature>
<dbReference type="InterPro" id="IPR002698">
    <property type="entry name" value="FTHF_cligase"/>
</dbReference>
<dbReference type="EMBL" id="VUOA01000033">
    <property type="protein sequence ID" value="KAA2235743.1"/>
    <property type="molecule type" value="Genomic_DNA"/>
</dbReference>
<dbReference type="SUPFAM" id="SSF100950">
    <property type="entry name" value="NagB/RpiA/CoA transferase-like"/>
    <property type="match status" value="1"/>
</dbReference>
<dbReference type="Pfam" id="PF01812">
    <property type="entry name" value="5-FTHF_cyc-lig"/>
    <property type="match status" value="1"/>
</dbReference>
<evidence type="ECO:0000256" key="3">
    <source>
        <dbReference type="ARBA" id="ARBA00022840"/>
    </source>
</evidence>
<dbReference type="GO" id="GO:0009396">
    <property type="term" value="P:folic acid-containing compound biosynthetic process"/>
    <property type="evidence" value="ECO:0007669"/>
    <property type="project" value="TreeGrafter"/>
</dbReference>
<dbReference type="EC" id="6.3.3.2" evidence="5"/>
<dbReference type="PANTHER" id="PTHR23407">
    <property type="entry name" value="ATPASE INHIBITOR/5-FORMYLTETRAHYDROFOLATE CYCLO-LIGASE"/>
    <property type="match status" value="1"/>
</dbReference>
<evidence type="ECO:0000256" key="2">
    <source>
        <dbReference type="ARBA" id="ARBA00022741"/>
    </source>
</evidence>